<dbReference type="OrthoDB" id="46222at2157"/>
<protein>
    <recommendedName>
        <fullName evidence="1">Glycosyltransferase 2-like domain-containing protein</fullName>
    </recommendedName>
</protein>
<dbReference type="InterPro" id="IPR029044">
    <property type="entry name" value="Nucleotide-diphossugar_trans"/>
</dbReference>
<dbReference type="KEGG" id="abri:DFR85_04380"/>
<evidence type="ECO:0000313" key="3">
    <source>
        <dbReference type="Proteomes" id="UP000248044"/>
    </source>
</evidence>
<reference evidence="2 3" key="1">
    <citation type="submission" date="2018-05" db="EMBL/GenBank/DDBJ databases">
        <title>Complete Genome Sequences of Extremely Thermoacidophilic, Metal-Mobilizing Type-Strain Members of the Archaeal Family Sulfolobaceae: Acidianus brierleyi DSM-1651T, Acidianus sulfidivorans DSM-18786T, Metallosphaera hakonensis DSM-7519T, and Metallosphaera prunae DSM-10039T.</title>
        <authorList>
            <person name="Counts J.A."/>
            <person name="Kelly R.M."/>
        </authorList>
    </citation>
    <scope>NUCLEOTIDE SEQUENCE [LARGE SCALE GENOMIC DNA]</scope>
    <source>
        <strain evidence="2 3">DSM 1651</strain>
    </source>
</reference>
<proteinExistence type="predicted"/>
<evidence type="ECO:0000259" key="1">
    <source>
        <dbReference type="Pfam" id="PF00535"/>
    </source>
</evidence>
<dbReference type="SUPFAM" id="SSF53448">
    <property type="entry name" value="Nucleotide-diphospho-sugar transferases"/>
    <property type="match status" value="1"/>
</dbReference>
<gene>
    <name evidence="2" type="ORF">DFR85_04380</name>
</gene>
<feature type="domain" description="Glycosyltransferase 2-like" evidence="1">
    <location>
        <begin position="6"/>
        <end position="120"/>
    </location>
</feature>
<dbReference type="Gene3D" id="3.90.550.10">
    <property type="entry name" value="Spore Coat Polysaccharide Biosynthesis Protein SpsA, Chain A"/>
    <property type="match status" value="1"/>
</dbReference>
<dbReference type="EMBL" id="CP029289">
    <property type="protein sequence ID" value="AWR93970.1"/>
    <property type="molecule type" value="Genomic_DNA"/>
</dbReference>
<evidence type="ECO:0000313" key="2">
    <source>
        <dbReference type="EMBL" id="AWR93970.1"/>
    </source>
</evidence>
<dbReference type="GeneID" id="36831366"/>
<accession>A0A2U9ID99</accession>
<name>A0A2U9ID99_9CREN</name>
<dbReference type="Proteomes" id="UP000248044">
    <property type="component" value="Chromosome"/>
</dbReference>
<dbReference type="RefSeq" id="WP_110269854.1">
    <property type="nucleotide sequence ID" value="NZ_CP029289.2"/>
</dbReference>
<sequence length="306" mass="36154">MLTVIVTRNPNTNILYKNIIAIKNITNSKILIIDNASSIDLSKIRKLCDYFVQNNTNEGLAKAYNYAIKIASYLNEDWILLLDQDTEIYENLDIQKIFDEYNKLPIMGKVAIISLNRIYAHTTKNEIGNFKLCKSVVNSGSILNVKICSRFRYNEDLFIDRIDNDYCSRLRKNGFYILVYRYQLIYHSIGDYSRLYNKQISKIIIFLLKILSIRHGIREFKKVMHYRAFYVVYNNYYRYYTIIRNTVYLCSRGKIDLFYLKTLPSWVLSLYEQTNLIITLKLVSLALFHGILGDLKNDNKKLIKHF</sequence>
<dbReference type="InterPro" id="IPR001173">
    <property type="entry name" value="Glyco_trans_2-like"/>
</dbReference>
<organism evidence="2 3">
    <name type="scientific">Acidianus brierleyi</name>
    <dbReference type="NCBI Taxonomy" id="41673"/>
    <lineage>
        <taxon>Archaea</taxon>
        <taxon>Thermoproteota</taxon>
        <taxon>Thermoprotei</taxon>
        <taxon>Sulfolobales</taxon>
        <taxon>Sulfolobaceae</taxon>
        <taxon>Acidianus</taxon>
    </lineage>
</organism>
<dbReference type="Pfam" id="PF00535">
    <property type="entry name" value="Glycos_transf_2"/>
    <property type="match status" value="1"/>
</dbReference>
<dbReference type="AlphaFoldDB" id="A0A2U9ID99"/>
<keyword evidence="3" id="KW-1185">Reference proteome</keyword>